<name>A0A6N8L7Z5_9SPHI</name>
<comment type="caution">
    <text evidence="1">The sequence shown here is derived from an EMBL/GenBank/DDBJ whole genome shotgun (WGS) entry which is preliminary data.</text>
</comment>
<evidence type="ECO:0000313" key="2">
    <source>
        <dbReference type="Proteomes" id="UP000435036"/>
    </source>
</evidence>
<gene>
    <name evidence="1" type="ORF">GQF63_17760</name>
</gene>
<reference evidence="1 2" key="1">
    <citation type="submission" date="2019-12" db="EMBL/GenBank/DDBJ databases">
        <authorList>
            <person name="Dong K."/>
        </authorList>
    </citation>
    <scope>NUCLEOTIDE SEQUENCE [LARGE SCALE GENOMIC DNA]</scope>
    <source>
        <strain evidence="1 2">JCM 31225</strain>
    </source>
</reference>
<keyword evidence="2" id="KW-1185">Reference proteome</keyword>
<dbReference type="EMBL" id="WSQA01000016">
    <property type="protein sequence ID" value="MVZ63872.1"/>
    <property type="molecule type" value="Genomic_DNA"/>
</dbReference>
<dbReference type="RefSeq" id="WP_160370590.1">
    <property type="nucleotide sequence ID" value="NZ_WSQA01000016.1"/>
</dbReference>
<accession>A0A6N8L7Z5</accession>
<dbReference type="OrthoDB" id="707246at2"/>
<protein>
    <submittedName>
        <fullName evidence="1">Uncharacterized protein</fullName>
    </submittedName>
</protein>
<dbReference type="Proteomes" id="UP000435036">
    <property type="component" value="Unassembled WGS sequence"/>
</dbReference>
<dbReference type="AlphaFoldDB" id="A0A6N8L7Z5"/>
<evidence type="ECO:0000313" key="1">
    <source>
        <dbReference type="EMBL" id="MVZ63872.1"/>
    </source>
</evidence>
<proteinExistence type="predicted"/>
<sequence>MHRFILLISFLFLNLTSWCQNHSNLEKTFPNGVYKTKEDFLKGLPSENPEVYLKSLPGEHLESAETNSNPIFFYYKNTNKKVKKVFAISYEGNLYIQALSILNNKNKKDKSMTTESPYCFSRVTIYGENYLYMELKIANTWKQGLGYGIGGALGASIATNSYEIKGVVWDYSFKEFNIFRSCKDFNVFISEKLPQKILDCRNKNVNLEHIRTSIELIK</sequence>
<organism evidence="1 2">
    <name type="scientific">Sphingobacterium humi</name>
    <dbReference type="NCBI Taxonomy" id="1796905"/>
    <lineage>
        <taxon>Bacteria</taxon>
        <taxon>Pseudomonadati</taxon>
        <taxon>Bacteroidota</taxon>
        <taxon>Sphingobacteriia</taxon>
        <taxon>Sphingobacteriales</taxon>
        <taxon>Sphingobacteriaceae</taxon>
        <taxon>Sphingobacterium</taxon>
    </lineage>
</organism>